<proteinExistence type="predicted"/>
<sequence>MELQTSHQAHHWQCGTLDWVPRDAGLGAMMQVLSMIAHSSQLPSTGTSNNIDKNPRSSPQRGRLWETIFNHPSPNACKPHTYADACQVNQPQPIVVYSLQKGNLNDNTQLMTMNNGSESTSSTSVVLIPVSFSNPPHF</sequence>
<reference evidence="2" key="2">
    <citation type="submission" date="2017-12" db="EMBL/GenBank/DDBJ databases">
        <title>Genome sequence of the Bar-tailed Godwit (Limosa lapponica baueri).</title>
        <authorList>
            <person name="Lima N.C.B."/>
            <person name="Parody-Merino A.M."/>
            <person name="Battley P.F."/>
            <person name="Fidler A.E."/>
            <person name="Prosdocimi F."/>
        </authorList>
    </citation>
    <scope>NUCLEOTIDE SEQUENCE [LARGE SCALE GENOMIC DNA]</scope>
</reference>
<gene>
    <name evidence="1" type="ORF">llap_2672</name>
</gene>
<name>A0A2I0ULV6_LIMLA</name>
<dbReference type="AlphaFoldDB" id="A0A2I0ULV6"/>
<reference evidence="2" key="1">
    <citation type="submission" date="2017-11" db="EMBL/GenBank/DDBJ databases">
        <authorList>
            <person name="Lima N.C."/>
            <person name="Parody-Merino A.M."/>
            <person name="Battley P.F."/>
            <person name="Fidler A.E."/>
            <person name="Prosdocimi F."/>
        </authorList>
    </citation>
    <scope>NUCLEOTIDE SEQUENCE [LARGE SCALE GENOMIC DNA]</scope>
</reference>
<dbReference type="EMBL" id="KZ505691">
    <property type="protein sequence ID" value="PKU47019.1"/>
    <property type="molecule type" value="Genomic_DNA"/>
</dbReference>
<accession>A0A2I0ULV6</accession>
<organism evidence="1 2">
    <name type="scientific">Limosa lapponica baueri</name>
    <dbReference type="NCBI Taxonomy" id="1758121"/>
    <lineage>
        <taxon>Eukaryota</taxon>
        <taxon>Metazoa</taxon>
        <taxon>Chordata</taxon>
        <taxon>Craniata</taxon>
        <taxon>Vertebrata</taxon>
        <taxon>Euteleostomi</taxon>
        <taxon>Archelosauria</taxon>
        <taxon>Archosauria</taxon>
        <taxon>Dinosauria</taxon>
        <taxon>Saurischia</taxon>
        <taxon>Theropoda</taxon>
        <taxon>Coelurosauria</taxon>
        <taxon>Aves</taxon>
        <taxon>Neognathae</taxon>
        <taxon>Neoaves</taxon>
        <taxon>Charadriiformes</taxon>
        <taxon>Scolopacidae</taxon>
        <taxon>Limosa</taxon>
    </lineage>
</organism>
<protein>
    <submittedName>
        <fullName evidence="1">Uncharacterized protein</fullName>
    </submittedName>
</protein>
<keyword evidence="2" id="KW-1185">Reference proteome</keyword>
<evidence type="ECO:0000313" key="2">
    <source>
        <dbReference type="Proteomes" id="UP000233556"/>
    </source>
</evidence>
<dbReference type="Proteomes" id="UP000233556">
    <property type="component" value="Unassembled WGS sequence"/>
</dbReference>
<evidence type="ECO:0000313" key="1">
    <source>
        <dbReference type="EMBL" id="PKU47019.1"/>
    </source>
</evidence>